<feature type="short sequence motif" description="GXSXG" evidence="2">
    <location>
        <begin position="40"/>
        <end position="44"/>
    </location>
</feature>
<reference evidence="5 6" key="1">
    <citation type="submission" date="2019-12" db="EMBL/GenBank/DDBJ databases">
        <title>Mucilaginibacter sp. HMF7410 genome sequencing and assembly.</title>
        <authorList>
            <person name="Kang H."/>
            <person name="Cha I."/>
            <person name="Kim H."/>
            <person name="Joh K."/>
        </authorList>
    </citation>
    <scope>NUCLEOTIDE SEQUENCE [LARGE SCALE GENOMIC DNA]</scope>
    <source>
        <strain evidence="5 6">HMF7410</strain>
    </source>
</reference>
<dbReference type="InterPro" id="IPR002641">
    <property type="entry name" value="PNPLA_dom"/>
</dbReference>
<dbReference type="PANTHER" id="PTHR24138:SF10">
    <property type="entry name" value="PHOSPHOLIPASE A2"/>
    <property type="match status" value="1"/>
</dbReference>
<evidence type="ECO:0000313" key="5">
    <source>
        <dbReference type="EMBL" id="MVN22877.1"/>
    </source>
</evidence>
<evidence type="ECO:0000313" key="6">
    <source>
        <dbReference type="Proteomes" id="UP000462014"/>
    </source>
</evidence>
<dbReference type="Pfam" id="PF01734">
    <property type="entry name" value="Patatin"/>
    <property type="match status" value="1"/>
</dbReference>
<sequence length="272" mass="31737">MKILALDAGGIKGIYQIAIISELEKEKSYSFRDTFGVYTGTSIGGVIAIFLALGIEISDVVSEFIKPILTSNNIGRIFDEFFNWITIKLENKYFGDISSKVSLPVYDLTERELSHFGINSPFNCDNILISDIIKAICSDYRIMKAYKIHKLSDQFIDAGFFAYDPTMYFIRSLKKLDLKFHILSIGSGYIRNMNNQLNRDNYFDLMYDAIIYDQFLNNYFILNFLEKENFFYYRISEEPNFKDLFTVDNIYNKALDRINKIDYKKLNTFFNS</sequence>
<dbReference type="PROSITE" id="PS51635">
    <property type="entry name" value="PNPLA"/>
    <property type="match status" value="1"/>
</dbReference>
<dbReference type="Proteomes" id="UP000462014">
    <property type="component" value="Unassembled WGS sequence"/>
</dbReference>
<dbReference type="EMBL" id="WPIK01000015">
    <property type="protein sequence ID" value="MVN22877.1"/>
    <property type="molecule type" value="Genomic_DNA"/>
</dbReference>
<comment type="caution">
    <text evidence="5">The sequence shown here is derived from an EMBL/GenBank/DDBJ whole genome shotgun (WGS) entry which is preliminary data.</text>
</comment>
<evidence type="ECO:0000259" key="4">
    <source>
        <dbReference type="PROSITE" id="PS51635"/>
    </source>
</evidence>
<keyword evidence="6" id="KW-1185">Reference proteome</keyword>
<feature type="domain" description="PNPLA" evidence="4">
    <location>
        <begin position="4"/>
        <end position="170"/>
    </location>
</feature>
<feature type="active site" description="Nucleophile" evidence="2">
    <location>
        <position position="42"/>
    </location>
</feature>
<protein>
    <recommendedName>
        <fullName evidence="4">PNPLA domain-containing protein</fullName>
    </recommendedName>
</protein>
<feature type="transmembrane region" description="Helical" evidence="3">
    <location>
        <begin position="35"/>
        <end position="55"/>
    </location>
</feature>
<gene>
    <name evidence="5" type="ORF">GO621_15230</name>
</gene>
<keyword evidence="1 2" id="KW-0443">Lipid metabolism</keyword>
<keyword evidence="2" id="KW-0442">Lipid degradation</keyword>
<dbReference type="AlphaFoldDB" id="A0A7K1T040"/>
<keyword evidence="3" id="KW-0812">Transmembrane</keyword>
<dbReference type="GO" id="GO:0016042">
    <property type="term" value="P:lipid catabolic process"/>
    <property type="evidence" value="ECO:0007669"/>
    <property type="project" value="UniProtKB-UniRule"/>
</dbReference>
<keyword evidence="3" id="KW-1133">Transmembrane helix</keyword>
<evidence type="ECO:0000256" key="1">
    <source>
        <dbReference type="ARBA" id="ARBA00023098"/>
    </source>
</evidence>
<dbReference type="SUPFAM" id="SSF52151">
    <property type="entry name" value="FabD/lysophospholipase-like"/>
    <property type="match status" value="1"/>
</dbReference>
<dbReference type="PANTHER" id="PTHR24138">
    <property type="entry name" value="INTRACELLLAR PHOSPHOLIPASE A FAMILY"/>
    <property type="match status" value="1"/>
</dbReference>
<feature type="active site" description="Proton acceptor" evidence="2">
    <location>
        <position position="157"/>
    </location>
</feature>
<keyword evidence="2" id="KW-0378">Hydrolase</keyword>
<comment type="caution">
    <text evidence="2">Lacks conserved residue(s) required for the propagation of feature annotation.</text>
</comment>
<dbReference type="RefSeq" id="WP_157568564.1">
    <property type="nucleotide sequence ID" value="NZ_WPIK01000015.1"/>
</dbReference>
<evidence type="ECO:0000256" key="2">
    <source>
        <dbReference type="PROSITE-ProRule" id="PRU01161"/>
    </source>
</evidence>
<name>A0A7K1T040_9SPHI</name>
<dbReference type="GO" id="GO:0016787">
    <property type="term" value="F:hydrolase activity"/>
    <property type="evidence" value="ECO:0007669"/>
    <property type="project" value="UniProtKB-UniRule"/>
</dbReference>
<organism evidence="5 6">
    <name type="scientific">Mucilaginibacter arboris</name>
    <dbReference type="NCBI Taxonomy" id="2682090"/>
    <lineage>
        <taxon>Bacteria</taxon>
        <taxon>Pseudomonadati</taxon>
        <taxon>Bacteroidota</taxon>
        <taxon>Sphingobacteriia</taxon>
        <taxon>Sphingobacteriales</taxon>
        <taxon>Sphingobacteriaceae</taxon>
        <taxon>Mucilaginibacter</taxon>
    </lineage>
</organism>
<dbReference type="InterPro" id="IPR047156">
    <property type="entry name" value="Teg/CotR/CapV-like"/>
</dbReference>
<accession>A0A7K1T040</accession>
<proteinExistence type="predicted"/>
<dbReference type="Gene3D" id="3.40.1090.10">
    <property type="entry name" value="Cytosolic phospholipase A2 catalytic domain"/>
    <property type="match status" value="1"/>
</dbReference>
<keyword evidence="3" id="KW-0472">Membrane</keyword>
<evidence type="ECO:0000256" key="3">
    <source>
        <dbReference type="SAM" id="Phobius"/>
    </source>
</evidence>
<dbReference type="InterPro" id="IPR016035">
    <property type="entry name" value="Acyl_Trfase/lysoPLipase"/>
</dbReference>